<dbReference type="GeneID" id="20641028"/>
<evidence type="ECO:0000313" key="2">
    <source>
        <dbReference type="EMBL" id="EGZ28237.1"/>
    </source>
</evidence>
<sequence>MEHALGLHDEIDKNASATDDAVDVLMMSKPCKMKAPVDDGSGSSTSESTDVPQPISVKGDSTIHNMRSDHRACDYVPTELGTEGLSEDAERPTDLDDGHDETSDTLSMIDPVDLAAIIHDVATWEQPSHAASSEEPDPSVLMEELFGIQPSSLVHFPRPFDPSETDMTESSSPLQAVSRHVEVPSTEGASRSVSTTRIGSLQLSEKERCQPQNESEKHIRRGGINAMNLPNPVVQGNPKREKVLYWASKSSNRRYVDGSPPDESAPPNIAELVHWAKHTNSLQKVDEMIDRYPVTMRKRALKGRAPIVEATSSAVARGCCHAFDIPEGLVKSISAALLADRSAMIRKSETQGTNPSKSKHEIIDVDSSPTDVQEKIVKLKASGPSFSSNCVDAIRSFYNCRKQITLWEVDLTWQKKDWSKNSAVDVEFFAFEVSARELPREKVKALHVRLADGGNAGFESACLQSYYSVPSTKVTIFFWEIVGYITGTVWLNDSAVNCGLQAMAGCRPDVRILPSHVLKKWLPQTKADTKNV</sequence>
<feature type="compositionally biased region" description="Basic and acidic residues" evidence="1">
    <location>
        <begin position="88"/>
        <end position="100"/>
    </location>
</feature>
<gene>
    <name evidence="2" type="ORF">PHYSODRAFT_293825</name>
</gene>
<dbReference type="InParanoid" id="G4YMA7"/>
<organism evidence="2 3">
    <name type="scientific">Phytophthora sojae (strain P6497)</name>
    <name type="common">Soybean stem and root rot agent</name>
    <name type="synonym">Phytophthora megasperma f. sp. glycines</name>
    <dbReference type="NCBI Taxonomy" id="1094619"/>
    <lineage>
        <taxon>Eukaryota</taxon>
        <taxon>Sar</taxon>
        <taxon>Stramenopiles</taxon>
        <taxon>Oomycota</taxon>
        <taxon>Peronosporomycetes</taxon>
        <taxon>Peronosporales</taxon>
        <taxon>Peronosporaceae</taxon>
        <taxon>Phytophthora</taxon>
    </lineage>
</organism>
<dbReference type="AlphaFoldDB" id="G4YMA7"/>
<accession>G4YMA7</accession>
<dbReference type="RefSeq" id="XP_009515512.1">
    <property type="nucleotide sequence ID" value="XM_009517217.1"/>
</dbReference>
<evidence type="ECO:0008006" key="4">
    <source>
        <dbReference type="Google" id="ProtNLM"/>
    </source>
</evidence>
<name>G4YMA7_PHYSP</name>
<reference evidence="2 3" key="1">
    <citation type="journal article" date="2006" name="Science">
        <title>Phytophthora genome sequences uncover evolutionary origins and mechanisms of pathogenesis.</title>
        <authorList>
            <person name="Tyler B.M."/>
            <person name="Tripathy S."/>
            <person name="Zhang X."/>
            <person name="Dehal P."/>
            <person name="Jiang R.H."/>
            <person name="Aerts A."/>
            <person name="Arredondo F.D."/>
            <person name="Baxter L."/>
            <person name="Bensasson D."/>
            <person name="Beynon J.L."/>
            <person name="Chapman J."/>
            <person name="Damasceno C.M."/>
            <person name="Dorrance A.E."/>
            <person name="Dou D."/>
            <person name="Dickerman A.W."/>
            <person name="Dubchak I.L."/>
            <person name="Garbelotto M."/>
            <person name="Gijzen M."/>
            <person name="Gordon S.G."/>
            <person name="Govers F."/>
            <person name="Grunwald N.J."/>
            <person name="Huang W."/>
            <person name="Ivors K.L."/>
            <person name="Jones R.W."/>
            <person name="Kamoun S."/>
            <person name="Krampis K."/>
            <person name="Lamour K.H."/>
            <person name="Lee M.K."/>
            <person name="McDonald W.H."/>
            <person name="Medina M."/>
            <person name="Meijer H.J."/>
            <person name="Nordberg E.K."/>
            <person name="Maclean D.J."/>
            <person name="Ospina-Giraldo M.D."/>
            <person name="Morris P.F."/>
            <person name="Phuntumart V."/>
            <person name="Putnam N.H."/>
            <person name="Rash S."/>
            <person name="Rose J.K."/>
            <person name="Sakihama Y."/>
            <person name="Salamov A.A."/>
            <person name="Savidor A."/>
            <person name="Scheuring C.F."/>
            <person name="Smith B.M."/>
            <person name="Sobral B.W."/>
            <person name="Terry A."/>
            <person name="Torto-Alalibo T.A."/>
            <person name="Win J."/>
            <person name="Xu Z."/>
            <person name="Zhang H."/>
            <person name="Grigoriev I.V."/>
            <person name="Rokhsar D.S."/>
            <person name="Boore J.L."/>
        </authorList>
    </citation>
    <scope>NUCLEOTIDE SEQUENCE [LARGE SCALE GENOMIC DNA]</scope>
    <source>
        <strain evidence="2 3">P6497</strain>
    </source>
</reference>
<dbReference type="OMA" id="CCHAFDI"/>
<protein>
    <recommendedName>
        <fullName evidence="4">Ubiquitin-like protease family profile domain-containing protein</fullName>
    </recommendedName>
</protein>
<feature type="region of interest" description="Disordered" evidence="1">
    <location>
        <begin position="81"/>
        <end position="100"/>
    </location>
</feature>
<dbReference type="KEGG" id="psoj:PHYSODRAFT_293825"/>
<evidence type="ECO:0000313" key="3">
    <source>
        <dbReference type="Proteomes" id="UP000002640"/>
    </source>
</evidence>
<feature type="compositionally biased region" description="Low complexity" evidence="1">
    <location>
        <begin position="38"/>
        <end position="50"/>
    </location>
</feature>
<keyword evidence="3" id="KW-1185">Reference proteome</keyword>
<feature type="region of interest" description="Disordered" evidence="1">
    <location>
        <begin position="32"/>
        <end position="62"/>
    </location>
</feature>
<dbReference type="EMBL" id="JH159151">
    <property type="protein sequence ID" value="EGZ28237.1"/>
    <property type="molecule type" value="Genomic_DNA"/>
</dbReference>
<proteinExistence type="predicted"/>
<evidence type="ECO:0000256" key="1">
    <source>
        <dbReference type="SAM" id="MobiDB-lite"/>
    </source>
</evidence>
<dbReference type="Proteomes" id="UP000002640">
    <property type="component" value="Unassembled WGS sequence"/>
</dbReference>